<dbReference type="AlphaFoldDB" id="F3Y9Y1"/>
<dbReference type="EMBL" id="AP012200">
    <property type="protein sequence ID" value="BAK21309.1"/>
    <property type="molecule type" value="Genomic_DNA"/>
</dbReference>
<dbReference type="STRING" id="940190.MPTP_0845"/>
<dbReference type="HOGENOM" id="CLU_2355366_0_0_9"/>
<dbReference type="RefSeq" id="WP_013773747.1">
    <property type="nucleotide sequence ID" value="NC_015516.1"/>
</dbReference>
<organism evidence="1 2">
    <name type="scientific">Melissococcus plutonius (strain ATCC 35311 / DSM 29964 / CIP 104052 / LMG 20360 / NCIMB 702443)</name>
    <dbReference type="NCBI Taxonomy" id="940190"/>
    <lineage>
        <taxon>Bacteria</taxon>
        <taxon>Bacillati</taxon>
        <taxon>Bacillota</taxon>
        <taxon>Bacilli</taxon>
        <taxon>Lactobacillales</taxon>
        <taxon>Enterococcaceae</taxon>
        <taxon>Melissococcus</taxon>
    </lineage>
</organism>
<reference evidence="1 2" key="1">
    <citation type="journal article" date="2011" name="J. Bacteriol.">
        <title>Complete genome sequence of Melissococcus plutonius ATCC 35311.</title>
        <authorList>
            <person name="Okumura K."/>
            <person name="Arai R."/>
            <person name="Okura M."/>
            <person name="Kirikae T."/>
            <person name="Takamatsu D."/>
            <person name="Osaki M."/>
            <person name="Miyoshi-Akiyama T."/>
        </authorList>
    </citation>
    <scope>NUCLEOTIDE SEQUENCE [LARGE SCALE GENOMIC DNA]</scope>
    <source>
        <strain evidence="2">ATCC 35311 / CIP 104052 / LMG 20360 / NCIMB 702443</strain>
    </source>
</reference>
<gene>
    <name evidence="1" type="ordered locus">MPTP_0845</name>
</gene>
<dbReference type="KEGG" id="mps:MPTP_0845"/>
<proteinExistence type="predicted"/>
<reference key="2">
    <citation type="submission" date="2011-04" db="EMBL/GenBank/DDBJ databases">
        <title>Whole genome sequence of Melissococcus plutonius ATCC 35311.</title>
        <authorList>
            <person name="Okumura K."/>
            <person name="Arai R."/>
            <person name="Osaki M."/>
            <person name="Okura M."/>
            <person name="Kirikae T."/>
            <person name="Takamatsu D."/>
            <person name="Akiyama T."/>
        </authorList>
    </citation>
    <scope>NUCLEOTIDE SEQUENCE</scope>
    <source>
        <strain>ATCC 35311</strain>
    </source>
</reference>
<accession>F3Y9Y1</accession>
<evidence type="ECO:0000313" key="1">
    <source>
        <dbReference type="EMBL" id="BAK21309.1"/>
    </source>
</evidence>
<sequence length="96" mass="10974">MINHINTMTFSQLKDIVQLLENDSTISNETKLFIDTGWDSIQEVTTEAIQVEKVTSFEVEGELTKEIYEGYCLVDKAKKLNTKGKQETAIIIKNLY</sequence>
<evidence type="ECO:0000313" key="2">
    <source>
        <dbReference type="Proteomes" id="UP000008456"/>
    </source>
</evidence>
<name>F3Y9Y1_MELPT</name>
<protein>
    <submittedName>
        <fullName evidence="1">Uncharacterized protein</fullName>
    </submittedName>
</protein>
<dbReference type="Proteomes" id="UP000008456">
    <property type="component" value="Chromosome"/>
</dbReference>
<keyword evidence="2" id="KW-1185">Reference proteome</keyword>
<dbReference type="OrthoDB" id="2194965at2"/>